<accession>A0A1E4TZ73</accession>
<gene>
    <name evidence="2" type="ORF">PACTADRAFT_32479</name>
</gene>
<evidence type="ECO:0000313" key="3">
    <source>
        <dbReference type="Proteomes" id="UP000094236"/>
    </source>
</evidence>
<evidence type="ECO:0000313" key="2">
    <source>
        <dbReference type="EMBL" id="ODV96978.1"/>
    </source>
</evidence>
<sequence>MSEYKKVSRAELFDKDSSSSESEEELTLPAIEFEFTGPLVTGTSGTVGNSGNEASNELQEVFDFQGNDNEDEQEFEFPLFATFGGEKEINNNNVITDEKRGRSESKLLKISLREPSVEKIVQTRPKQYYFSEYSNTERKQFEAVAITGEEIKDQSLISFPDSHSWRVIDLNSYNDKIEKEILKAQRKKTAKRPGKKKRMNIIKCRERKAERSKIQKELEKKEKARLMKKMYHKRGGKKNKKKTSALNSNQKATSTTTNKPKYRTE</sequence>
<dbReference type="Proteomes" id="UP000094236">
    <property type="component" value="Unassembled WGS sequence"/>
</dbReference>
<protein>
    <submittedName>
        <fullName evidence="2">Uncharacterized protein</fullName>
    </submittedName>
</protein>
<dbReference type="OrthoDB" id="3994490at2759"/>
<feature type="region of interest" description="Disordered" evidence="1">
    <location>
        <begin position="226"/>
        <end position="265"/>
    </location>
</feature>
<dbReference type="EMBL" id="KV454012">
    <property type="protein sequence ID" value="ODV96978.1"/>
    <property type="molecule type" value="Genomic_DNA"/>
</dbReference>
<feature type="compositionally biased region" description="Basic residues" evidence="1">
    <location>
        <begin position="226"/>
        <end position="243"/>
    </location>
</feature>
<name>A0A1E4TZ73_PACTA</name>
<feature type="region of interest" description="Disordered" evidence="1">
    <location>
        <begin position="1"/>
        <end position="26"/>
    </location>
</feature>
<feature type="compositionally biased region" description="Basic and acidic residues" evidence="1">
    <location>
        <begin position="1"/>
        <end position="18"/>
    </location>
</feature>
<organism evidence="2 3">
    <name type="scientific">Pachysolen tannophilus NRRL Y-2460</name>
    <dbReference type="NCBI Taxonomy" id="669874"/>
    <lineage>
        <taxon>Eukaryota</taxon>
        <taxon>Fungi</taxon>
        <taxon>Dikarya</taxon>
        <taxon>Ascomycota</taxon>
        <taxon>Saccharomycotina</taxon>
        <taxon>Pichiomycetes</taxon>
        <taxon>Pachysolenaceae</taxon>
        <taxon>Pachysolen</taxon>
    </lineage>
</organism>
<proteinExistence type="predicted"/>
<reference evidence="3" key="1">
    <citation type="submission" date="2016-05" db="EMBL/GenBank/DDBJ databases">
        <title>Comparative genomics of biotechnologically important yeasts.</title>
        <authorList>
            <consortium name="DOE Joint Genome Institute"/>
            <person name="Riley R."/>
            <person name="Haridas S."/>
            <person name="Wolfe K.H."/>
            <person name="Lopes M.R."/>
            <person name="Hittinger C.T."/>
            <person name="Goker M."/>
            <person name="Salamov A."/>
            <person name="Wisecaver J."/>
            <person name="Long T.M."/>
            <person name="Aerts A.L."/>
            <person name="Barry K."/>
            <person name="Choi C."/>
            <person name="Clum A."/>
            <person name="Coughlan A.Y."/>
            <person name="Deshpande S."/>
            <person name="Douglass A.P."/>
            <person name="Hanson S.J."/>
            <person name="Klenk H.-P."/>
            <person name="Labutti K."/>
            <person name="Lapidus A."/>
            <person name="Lindquist E."/>
            <person name="Lipzen A."/>
            <person name="Meier-Kolthoff J.P."/>
            <person name="Ohm R.A."/>
            <person name="Otillar R.P."/>
            <person name="Pangilinan J."/>
            <person name="Peng Y."/>
            <person name="Rokas A."/>
            <person name="Rosa C.A."/>
            <person name="Scheuner C."/>
            <person name="Sibirny A.A."/>
            <person name="Slot J.C."/>
            <person name="Stielow J.B."/>
            <person name="Sun H."/>
            <person name="Kurtzman C.P."/>
            <person name="Blackwell M."/>
            <person name="Grigoriev I.V."/>
            <person name="Jeffries T.W."/>
        </authorList>
    </citation>
    <scope>NUCLEOTIDE SEQUENCE [LARGE SCALE GENOMIC DNA]</scope>
    <source>
        <strain evidence="3">NRRL Y-2460</strain>
    </source>
</reference>
<dbReference type="STRING" id="669874.A0A1E4TZ73"/>
<dbReference type="InterPro" id="IPR018555">
    <property type="entry name" value="C630.06c-like"/>
</dbReference>
<evidence type="ECO:0000256" key="1">
    <source>
        <dbReference type="SAM" id="MobiDB-lite"/>
    </source>
</evidence>
<feature type="compositionally biased region" description="Polar residues" evidence="1">
    <location>
        <begin position="244"/>
        <end position="259"/>
    </location>
</feature>
<dbReference type="Pfam" id="PF09428">
    <property type="entry name" value="DUF2011"/>
    <property type="match status" value="1"/>
</dbReference>
<keyword evidence="3" id="KW-1185">Reference proteome</keyword>
<dbReference type="AlphaFoldDB" id="A0A1E4TZ73"/>